<evidence type="ECO:0000259" key="7">
    <source>
        <dbReference type="Pfam" id="PF20684"/>
    </source>
</evidence>
<dbReference type="Pfam" id="PF20684">
    <property type="entry name" value="Fung_rhodopsin"/>
    <property type="match status" value="1"/>
</dbReference>
<proteinExistence type="inferred from homology"/>
<feature type="transmembrane region" description="Helical" evidence="6">
    <location>
        <begin position="43"/>
        <end position="61"/>
    </location>
</feature>
<dbReference type="AlphaFoldDB" id="A0A8T9CH19"/>
<dbReference type="InterPro" id="IPR052337">
    <property type="entry name" value="SAT4-like"/>
</dbReference>
<organism evidence="8 9">
    <name type="scientific">Lachnellula suecica</name>
    <dbReference type="NCBI Taxonomy" id="602035"/>
    <lineage>
        <taxon>Eukaryota</taxon>
        <taxon>Fungi</taxon>
        <taxon>Dikarya</taxon>
        <taxon>Ascomycota</taxon>
        <taxon>Pezizomycotina</taxon>
        <taxon>Leotiomycetes</taxon>
        <taxon>Helotiales</taxon>
        <taxon>Lachnaceae</taxon>
        <taxon>Lachnellula</taxon>
    </lineage>
</organism>
<evidence type="ECO:0000256" key="5">
    <source>
        <dbReference type="ARBA" id="ARBA00038359"/>
    </source>
</evidence>
<dbReference type="Proteomes" id="UP000469558">
    <property type="component" value="Unassembled WGS sequence"/>
</dbReference>
<keyword evidence="3 6" id="KW-1133">Transmembrane helix</keyword>
<evidence type="ECO:0000256" key="3">
    <source>
        <dbReference type="ARBA" id="ARBA00022989"/>
    </source>
</evidence>
<evidence type="ECO:0000256" key="6">
    <source>
        <dbReference type="SAM" id="Phobius"/>
    </source>
</evidence>
<dbReference type="EMBL" id="QGMK01000241">
    <property type="protein sequence ID" value="TVY83044.1"/>
    <property type="molecule type" value="Genomic_DNA"/>
</dbReference>
<evidence type="ECO:0000256" key="4">
    <source>
        <dbReference type="ARBA" id="ARBA00023136"/>
    </source>
</evidence>
<keyword evidence="9" id="KW-1185">Reference proteome</keyword>
<accession>A0A8T9CH19</accession>
<feature type="transmembrane region" description="Helical" evidence="6">
    <location>
        <begin position="12"/>
        <end position="31"/>
    </location>
</feature>
<keyword evidence="2 6" id="KW-0812">Transmembrane</keyword>
<protein>
    <recommendedName>
        <fullName evidence="7">Rhodopsin domain-containing protein</fullName>
    </recommendedName>
</protein>
<feature type="transmembrane region" description="Helical" evidence="6">
    <location>
        <begin position="67"/>
        <end position="82"/>
    </location>
</feature>
<feature type="transmembrane region" description="Helical" evidence="6">
    <location>
        <begin position="172"/>
        <end position="191"/>
    </location>
</feature>
<evidence type="ECO:0000313" key="8">
    <source>
        <dbReference type="EMBL" id="TVY83044.1"/>
    </source>
</evidence>
<evidence type="ECO:0000256" key="1">
    <source>
        <dbReference type="ARBA" id="ARBA00004141"/>
    </source>
</evidence>
<comment type="caution">
    <text evidence="8">The sequence shown here is derived from an EMBL/GenBank/DDBJ whole genome shotgun (WGS) entry which is preliminary data.</text>
</comment>
<dbReference type="InterPro" id="IPR049326">
    <property type="entry name" value="Rhodopsin_dom_fungi"/>
</dbReference>
<feature type="transmembrane region" description="Helical" evidence="6">
    <location>
        <begin position="94"/>
        <end position="116"/>
    </location>
</feature>
<comment type="subcellular location">
    <subcellularLocation>
        <location evidence="1">Membrane</location>
        <topology evidence="1">Multi-pass membrane protein</topology>
    </subcellularLocation>
</comment>
<gene>
    <name evidence="8" type="ORF">LSUE1_G003660</name>
</gene>
<dbReference type="PANTHER" id="PTHR33048:SF47">
    <property type="entry name" value="INTEGRAL MEMBRANE PROTEIN-RELATED"/>
    <property type="match status" value="1"/>
</dbReference>
<comment type="similarity">
    <text evidence="5">Belongs to the SAT4 family.</text>
</comment>
<reference evidence="8 9" key="1">
    <citation type="submission" date="2018-05" db="EMBL/GenBank/DDBJ databases">
        <title>Genome sequencing and assembly of the regulated plant pathogen Lachnellula willkommii and related sister species for the development of diagnostic species identification markers.</title>
        <authorList>
            <person name="Giroux E."/>
            <person name="Bilodeau G."/>
        </authorList>
    </citation>
    <scope>NUCLEOTIDE SEQUENCE [LARGE SCALE GENOMIC DNA]</scope>
    <source>
        <strain evidence="8 9">CBS 268.59</strain>
    </source>
</reference>
<evidence type="ECO:0000313" key="9">
    <source>
        <dbReference type="Proteomes" id="UP000469558"/>
    </source>
</evidence>
<evidence type="ECO:0000256" key="2">
    <source>
        <dbReference type="ARBA" id="ARBA00022692"/>
    </source>
</evidence>
<feature type="domain" description="Rhodopsin" evidence="7">
    <location>
        <begin position="31"/>
        <end position="233"/>
    </location>
</feature>
<dbReference type="PANTHER" id="PTHR33048">
    <property type="entry name" value="PTH11-LIKE INTEGRAL MEMBRANE PROTEIN (AFU_ORTHOLOGUE AFUA_5G11245)"/>
    <property type="match status" value="1"/>
</dbReference>
<keyword evidence="4 6" id="KW-0472">Membrane</keyword>
<name>A0A8T9CH19_9HELO</name>
<dbReference type="OrthoDB" id="3648173at2759"/>
<dbReference type="GO" id="GO:0016020">
    <property type="term" value="C:membrane"/>
    <property type="evidence" value="ECO:0007669"/>
    <property type="project" value="UniProtKB-SubCell"/>
</dbReference>
<feature type="transmembrane region" description="Helical" evidence="6">
    <location>
        <begin position="145"/>
        <end position="165"/>
    </location>
</feature>
<sequence>MSEFYTGPTNGGVLIGTVVTLCLVTGTLFTWRLAFRFSRRTLGLSDLLLTVALLSWINQIFFKIETGLTKLSIIVVYMGIFRKSGTLTVRISRVLNHALAVVVLTYYTAGSLVSTFQCTPVRKAWNKKIPGSCIDNNEFRLANGYINILTSMWIIALPFPALLQVKQQPKEVLQLMGLISLGVMYGLSFHIPTLRFSQLSTYWANTTPNTVAMIEEFIGIIASTIIVMRPCLHLSFQTVSGHTSTFFSSRKSSGYVWEETGGDRGKGFRQIVRTTEIEMERRNRMVEEGEEMPRERIFGAAI</sequence>